<evidence type="ECO:0000313" key="2">
    <source>
        <dbReference type="EMBL" id="VFQ94995.1"/>
    </source>
</evidence>
<evidence type="ECO:0000256" key="1">
    <source>
        <dbReference type="SAM" id="SignalP"/>
    </source>
</evidence>
<feature type="chain" id="PRO_5019869372" evidence="1">
    <location>
        <begin position="27"/>
        <end position="129"/>
    </location>
</feature>
<accession>A0A484N134</accession>
<dbReference type="AlphaFoldDB" id="A0A484N134"/>
<gene>
    <name evidence="2" type="ORF">CCAM_LOCUS36771</name>
</gene>
<sequence>MERVPIKFELLVLLFVVASFLAPAGSIPLPQMSVGPNKKQVFLTGQLCQSHNDCKAANTAYSGHFCVNNNIAGSDMMGHCVGFDPRLDTELKKKKKPAGGCGKCETDADCKGCPAAAACEKIILKGYCA</sequence>
<dbReference type="OrthoDB" id="1305043at2759"/>
<keyword evidence="1" id="KW-0732">Signal</keyword>
<feature type="signal peptide" evidence="1">
    <location>
        <begin position="1"/>
        <end position="26"/>
    </location>
</feature>
<keyword evidence="3" id="KW-1185">Reference proteome</keyword>
<protein>
    <submittedName>
        <fullName evidence="2">Uncharacterized protein</fullName>
    </submittedName>
</protein>
<name>A0A484N134_9ASTE</name>
<dbReference type="Proteomes" id="UP000595140">
    <property type="component" value="Unassembled WGS sequence"/>
</dbReference>
<dbReference type="EMBL" id="OOIL02005488">
    <property type="protein sequence ID" value="VFQ94995.1"/>
    <property type="molecule type" value="Genomic_DNA"/>
</dbReference>
<organism evidence="2 3">
    <name type="scientific">Cuscuta campestris</name>
    <dbReference type="NCBI Taxonomy" id="132261"/>
    <lineage>
        <taxon>Eukaryota</taxon>
        <taxon>Viridiplantae</taxon>
        <taxon>Streptophyta</taxon>
        <taxon>Embryophyta</taxon>
        <taxon>Tracheophyta</taxon>
        <taxon>Spermatophyta</taxon>
        <taxon>Magnoliopsida</taxon>
        <taxon>eudicotyledons</taxon>
        <taxon>Gunneridae</taxon>
        <taxon>Pentapetalae</taxon>
        <taxon>asterids</taxon>
        <taxon>lamiids</taxon>
        <taxon>Solanales</taxon>
        <taxon>Convolvulaceae</taxon>
        <taxon>Cuscuteae</taxon>
        <taxon>Cuscuta</taxon>
        <taxon>Cuscuta subgen. Grammica</taxon>
        <taxon>Cuscuta sect. Cleistogrammica</taxon>
    </lineage>
</organism>
<evidence type="ECO:0000313" key="3">
    <source>
        <dbReference type="Proteomes" id="UP000595140"/>
    </source>
</evidence>
<proteinExistence type="predicted"/>
<reference evidence="2 3" key="1">
    <citation type="submission" date="2018-04" db="EMBL/GenBank/DDBJ databases">
        <authorList>
            <person name="Vogel A."/>
        </authorList>
    </citation>
    <scope>NUCLEOTIDE SEQUENCE [LARGE SCALE GENOMIC DNA]</scope>
</reference>